<evidence type="ECO:0000313" key="13">
    <source>
        <dbReference type="Proteomes" id="UP000515145"/>
    </source>
</evidence>
<dbReference type="PANTHER" id="PTHR12619:SF17">
    <property type="entry name" value="DNA-BINDING PROTEIN RFX2"/>
    <property type="match status" value="1"/>
</dbReference>
<dbReference type="AlphaFoldDB" id="A0A6P7I284"/>
<keyword evidence="13" id="KW-1185">Reference proteome</keyword>
<dbReference type="InterPro" id="IPR003150">
    <property type="entry name" value="DNA-bd_RFX"/>
</dbReference>
<dbReference type="SUPFAM" id="SSF46785">
    <property type="entry name" value="Winged helix' DNA-binding domain"/>
    <property type="match status" value="1"/>
</dbReference>
<dbReference type="GO" id="GO:0000981">
    <property type="term" value="F:DNA-binding transcription factor activity, RNA polymerase II-specific"/>
    <property type="evidence" value="ECO:0007669"/>
    <property type="project" value="TreeGrafter"/>
</dbReference>
<dbReference type="CTD" id="5990"/>
<dbReference type="PANTHER" id="PTHR12619">
    <property type="entry name" value="RFX TRANSCRIPTION FACTOR FAMILY"/>
    <property type="match status" value="1"/>
</dbReference>
<evidence type="ECO:0000313" key="14">
    <source>
        <dbReference type="RefSeq" id="XP_028258686.1"/>
    </source>
</evidence>
<accession>A0A6P7I284</accession>
<organism evidence="13 14">
    <name type="scientific">Parambassis ranga</name>
    <name type="common">Indian glassy fish</name>
    <dbReference type="NCBI Taxonomy" id="210632"/>
    <lineage>
        <taxon>Eukaryota</taxon>
        <taxon>Metazoa</taxon>
        <taxon>Chordata</taxon>
        <taxon>Craniata</taxon>
        <taxon>Vertebrata</taxon>
        <taxon>Euteleostomi</taxon>
        <taxon>Actinopterygii</taxon>
        <taxon>Neopterygii</taxon>
        <taxon>Teleostei</taxon>
        <taxon>Neoteleostei</taxon>
        <taxon>Acanthomorphata</taxon>
        <taxon>Ovalentaria</taxon>
        <taxon>Ambassidae</taxon>
        <taxon>Parambassis</taxon>
    </lineage>
</organism>
<evidence type="ECO:0000256" key="8">
    <source>
        <dbReference type="ARBA" id="ARBA00023242"/>
    </source>
</evidence>
<keyword evidence="8" id="KW-0539">Nucleus</keyword>
<feature type="compositionally biased region" description="Polar residues" evidence="11">
    <location>
        <begin position="1"/>
        <end position="24"/>
    </location>
</feature>
<evidence type="ECO:0000256" key="5">
    <source>
        <dbReference type="ARBA" id="ARBA00023015"/>
    </source>
</evidence>
<dbReference type="Gene3D" id="1.10.10.10">
    <property type="entry name" value="Winged helix-like DNA-binding domain superfamily/Winged helix DNA-binding domain"/>
    <property type="match status" value="1"/>
</dbReference>
<evidence type="ECO:0000256" key="3">
    <source>
        <dbReference type="ARBA" id="ARBA00022490"/>
    </source>
</evidence>
<evidence type="ECO:0000256" key="10">
    <source>
        <dbReference type="ARBA" id="ARBA00042136"/>
    </source>
</evidence>
<evidence type="ECO:0000256" key="2">
    <source>
        <dbReference type="ARBA" id="ARBA00004496"/>
    </source>
</evidence>
<dbReference type="Pfam" id="PF25340">
    <property type="entry name" value="BCD_RFX"/>
    <property type="match status" value="1"/>
</dbReference>
<dbReference type="FunFam" id="1.10.10.10:FF:000017">
    <property type="entry name" value="transcription factor RFX3 isoform X1"/>
    <property type="match status" value="1"/>
</dbReference>
<reference evidence="14" key="1">
    <citation type="submission" date="2025-08" db="UniProtKB">
        <authorList>
            <consortium name="RefSeq"/>
        </authorList>
    </citation>
    <scope>IDENTIFICATION</scope>
</reference>
<dbReference type="Proteomes" id="UP000515145">
    <property type="component" value="Chromosome 4"/>
</dbReference>
<dbReference type="GO" id="GO:0005634">
    <property type="term" value="C:nucleus"/>
    <property type="evidence" value="ECO:0007669"/>
    <property type="project" value="UniProtKB-SubCell"/>
</dbReference>
<evidence type="ECO:0000256" key="9">
    <source>
        <dbReference type="ARBA" id="ARBA00039910"/>
    </source>
</evidence>
<gene>
    <name evidence="14" type="primary">rfx2</name>
</gene>
<dbReference type="Pfam" id="PF04589">
    <property type="entry name" value="RFX1_trans_act"/>
    <property type="match status" value="1"/>
</dbReference>
<dbReference type="InterPro" id="IPR036388">
    <property type="entry name" value="WH-like_DNA-bd_sf"/>
</dbReference>
<sequence>MQNSEGGSETTTSVAALRTSSSAQAPVVQPVPASQQRVLVQATGSAQKGGQVQQHSVPRVQQVPQQVQQVQHVYPTQVQYAGEGADTVYTNGTIRAAYSYNPEAQLYGQSSGGTYFDSQAGGAHVTTVVSSASGGVPPHGMVGIAMDVGSSHIISSGSTYLIHGGSMEGSRNHISHSSRSSSAMLQWLLDNYETAEGVSLPRCSLYNHYLRHCQEQKLDPVNAASFGKLIRSVFMGLRTRRLGTRGNSKYHYYGIRVKPDSPLNRLQEDTQYMAMRQQPVHQKQRFKPLQKVDSMSDNLCGSSQHCNSTPEQSVAAQSQHHQQYIDTAHTLPPFPSPDLGTQPLPERINANDIKKLQTLYRDHCEATLDVVMNLQFHYIEKLWQTFWYAIPPSSDGSTTIPNSDDDLEGVLPREKLVALCKYEPVRIWMRSCDHILYQALVEILIPDVLRPVPSTLTQAIRNFAKSLESWLTNAMTNFPQEIIRCKVAVVSAFAQTLRRYTSLNHLAQAARAVLQNTSQINQMLSDLNRVDFANVQEQASWVCQCDESVVQRLEQDFKVTLQQQSSLDQWATWLDNVVSQVLKPHQGSPSFPKAARQFLLKWSFYSSMVIRDLTLRSAASFGSFHLIRLLYDEYMFYLVEHRVAQATGETPIAVMGEFSDLSSMMPSLMDKDTSFSDKMSDLGSDADASRGSTEPSVKRERVEITHPLQEM</sequence>
<proteinExistence type="predicted"/>
<dbReference type="GO" id="GO:0030030">
    <property type="term" value="P:cell projection organization"/>
    <property type="evidence" value="ECO:0007669"/>
    <property type="project" value="UniProtKB-KW"/>
</dbReference>
<evidence type="ECO:0000256" key="11">
    <source>
        <dbReference type="SAM" id="MobiDB-lite"/>
    </source>
</evidence>
<feature type="domain" description="RFX-type winged-helix" evidence="12">
    <location>
        <begin position="184"/>
        <end position="259"/>
    </location>
</feature>
<comment type="subcellular location">
    <subcellularLocation>
        <location evidence="2">Cytoplasm</location>
    </subcellularLocation>
    <subcellularLocation>
        <location evidence="1">Nucleus</location>
    </subcellularLocation>
</comment>
<evidence type="ECO:0000256" key="1">
    <source>
        <dbReference type="ARBA" id="ARBA00004123"/>
    </source>
</evidence>
<dbReference type="InterPro" id="IPR036390">
    <property type="entry name" value="WH_DNA-bd_sf"/>
</dbReference>
<keyword evidence="6 14" id="KW-0238">DNA-binding</keyword>
<dbReference type="InterPro" id="IPR007668">
    <property type="entry name" value="RFX1_trans_act"/>
</dbReference>
<evidence type="ECO:0000256" key="7">
    <source>
        <dbReference type="ARBA" id="ARBA00023163"/>
    </source>
</evidence>
<keyword evidence="5" id="KW-0805">Transcription regulation</keyword>
<dbReference type="GO" id="GO:0005737">
    <property type="term" value="C:cytoplasm"/>
    <property type="evidence" value="ECO:0007669"/>
    <property type="project" value="UniProtKB-SubCell"/>
</dbReference>
<name>A0A6P7I284_9TELE</name>
<protein>
    <recommendedName>
        <fullName evidence="9">DNA-binding protein RFX2</fullName>
    </recommendedName>
    <alternativeName>
        <fullName evidence="10">Regulatory factor X 2</fullName>
    </alternativeName>
</protein>
<keyword evidence="4" id="KW-0970">Cilium biogenesis/degradation</keyword>
<dbReference type="PROSITE" id="PS51526">
    <property type="entry name" value="RFX_DBD"/>
    <property type="match status" value="1"/>
</dbReference>
<dbReference type="GeneID" id="114434046"/>
<dbReference type="InterPro" id="IPR057321">
    <property type="entry name" value="RFX1-4/6/8-like_BCD"/>
</dbReference>
<evidence type="ECO:0000256" key="6">
    <source>
        <dbReference type="ARBA" id="ARBA00023125"/>
    </source>
</evidence>
<dbReference type="GO" id="GO:0000978">
    <property type="term" value="F:RNA polymerase II cis-regulatory region sequence-specific DNA binding"/>
    <property type="evidence" value="ECO:0007669"/>
    <property type="project" value="TreeGrafter"/>
</dbReference>
<evidence type="ECO:0000256" key="4">
    <source>
        <dbReference type="ARBA" id="ARBA00022794"/>
    </source>
</evidence>
<keyword evidence="3" id="KW-0963">Cytoplasm</keyword>
<dbReference type="Pfam" id="PF02257">
    <property type="entry name" value="RFX_DNA_binding"/>
    <property type="match status" value="1"/>
</dbReference>
<keyword evidence="7" id="KW-0804">Transcription</keyword>
<evidence type="ECO:0000259" key="12">
    <source>
        <dbReference type="PROSITE" id="PS51526"/>
    </source>
</evidence>
<feature type="region of interest" description="Disordered" evidence="11">
    <location>
        <begin position="1"/>
        <end position="33"/>
    </location>
</feature>
<feature type="region of interest" description="Disordered" evidence="11">
    <location>
        <begin position="672"/>
        <end position="711"/>
    </location>
</feature>
<dbReference type="InterPro" id="IPR039779">
    <property type="entry name" value="RFX-like"/>
</dbReference>
<dbReference type="RefSeq" id="XP_028258686.1">
    <property type="nucleotide sequence ID" value="XM_028402885.1"/>
</dbReference>